<evidence type="ECO:0000313" key="3">
    <source>
        <dbReference type="EMBL" id="CAE0262216.1"/>
    </source>
</evidence>
<dbReference type="AlphaFoldDB" id="A0A7S3GCT1"/>
<dbReference type="SUPFAM" id="SSF101386">
    <property type="entry name" value="all-alpha NTP pyrophosphatases"/>
    <property type="match status" value="1"/>
</dbReference>
<dbReference type="GO" id="GO:0000287">
    <property type="term" value="F:magnesium ion binding"/>
    <property type="evidence" value="ECO:0007669"/>
    <property type="project" value="UniProtKB-UniRule"/>
</dbReference>
<evidence type="ECO:0000256" key="1">
    <source>
        <dbReference type="PIRNR" id="PIRNR029826"/>
    </source>
</evidence>
<dbReference type="PANTHER" id="PTHR46523">
    <property type="entry name" value="DCTP PYROPHOSPHATASE 1"/>
    <property type="match status" value="1"/>
</dbReference>
<dbReference type="InterPro" id="IPR052555">
    <property type="entry name" value="dCTP_Pyrophosphatase"/>
</dbReference>
<keyword evidence="1" id="KW-0460">Magnesium</keyword>
<comment type="cofactor">
    <cofactor evidence="1">
        <name>Mg(2+)</name>
        <dbReference type="ChEBI" id="CHEBI:18420"/>
    </cofactor>
</comment>
<evidence type="ECO:0000256" key="2">
    <source>
        <dbReference type="SAM" id="MobiDB-lite"/>
    </source>
</evidence>
<dbReference type="Gene3D" id="1.10.287.1080">
    <property type="entry name" value="MazG-like"/>
    <property type="match status" value="1"/>
</dbReference>
<protein>
    <recommendedName>
        <fullName evidence="1">dCTP pyrophosphatase 1</fullName>
        <ecNumber evidence="1">3.6.1.12</ecNumber>
    </recommendedName>
</protein>
<comment type="subunit">
    <text evidence="1">Homotetramer.</text>
</comment>
<dbReference type="EMBL" id="HBIB01037507">
    <property type="protein sequence ID" value="CAE0262216.1"/>
    <property type="molecule type" value="Transcribed_RNA"/>
</dbReference>
<dbReference type="GO" id="GO:0005829">
    <property type="term" value="C:cytosol"/>
    <property type="evidence" value="ECO:0007669"/>
    <property type="project" value="UniProtKB-SubCell"/>
</dbReference>
<comment type="subcellular location">
    <subcellularLocation>
        <location evidence="1">Cytoplasm</location>
        <location evidence="1">Cytosol</location>
    </subcellularLocation>
</comment>
<dbReference type="GO" id="GO:0006253">
    <property type="term" value="P:dCTP catabolic process"/>
    <property type="evidence" value="ECO:0007669"/>
    <property type="project" value="UniProtKB-UniRule"/>
</dbReference>
<name>A0A7S3GCT1_9EUKA</name>
<proteinExistence type="predicted"/>
<dbReference type="Pfam" id="PF12643">
    <property type="entry name" value="MazG-like"/>
    <property type="match status" value="1"/>
</dbReference>
<feature type="region of interest" description="Disordered" evidence="2">
    <location>
        <begin position="71"/>
        <end position="123"/>
    </location>
</feature>
<keyword evidence="1" id="KW-0378">Hydrolase</keyword>
<feature type="compositionally biased region" description="Basic and acidic residues" evidence="2">
    <location>
        <begin position="80"/>
        <end position="123"/>
    </location>
</feature>
<dbReference type="InterPro" id="IPR025984">
    <property type="entry name" value="DCTPP"/>
</dbReference>
<reference evidence="3" key="1">
    <citation type="submission" date="2021-01" db="EMBL/GenBank/DDBJ databases">
        <authorList>
            <person name="Corre E."/>
            <person name="Pelletier E."/>
            <person name="Niang G."/>
            <person name="Scheremetjew M."/>
            <person name="Finn R."/>
            <person name="Kale V."/>
            <person name="Holt S."/>
            <person name="Cochrane G."/>
            <person name="Meng A."/>
            <person name="Brown T."/>
            <person name="Cohen L."/>
        </authorList>
    </citation>
    <scope>NUCLEOTIDE SEQUENCE</scope>
    <source>
        <strain evidence="3">NIES-2562</strain>
    </source>
</reference>
<accession>A0A7S3GCT1</accession>
<comment type="catalytic activity">
    <reaction evidence="1">
        <text>dCTP + H2O = dCMP + diphosphate + H(+)</text>
        <dbReference type="Rhea" id="RHEA:22636"/>
        <dbReference type="ChEBI" id="CHEBI:15377"/>
        <dbReference type="ChEBI" id="CHEBI:15378"/>
        <dbReference type="ChEBI" id="CHEBI:33019"/>
        <dbReference type="ChEBI" id="CHEBI:57566"/>
        <dbReference type="ChEBI" id="CHEBI:61481"/>
        <dbReference type="EC" id="3.6.1.12"/>
    </reaction>
</comment>
<dbReference type="GO" id="GO:0042262">
    <property type="term" value="P:DNA protection"/>
    <property type="evidence" value="ECO:0007669"/>
    <property type="project" value="UniProtKB-UniRule"/>
</dbReference>
<organism evidence="3">
    <name type="scientific">Palpitomonas bilix</name>
    <dbReference type="NCBI Taxonomy" id="652834"/>
    <lineage>
        <taxon>Eukaryota</taxon>
        <taxon>Eukaryota incertae sedis</taxon>
    </lineage>
</organism>
<dbReference type="GO" id="GO:0047840">
    <property type="term" value="F:dCTP diphosphatase activity"/>
    <property type="evidence" value="ECO:0007669"/>
    <property type="project" value="UniProtKB-UniRule"/>
</dbReference>
<keyword evidence="1" id="KW-0963">Cytoplasm</keyword>
<dbReference type="EC" id="3.6.1.12" evidence="1"/>
<keyword evidence="1" id="KW-0479">Metal-binding</keyword>
<sequence length="123" mass="13921">MILHTHTIPPCVLSPPPPPLVPSPLSYTLMRTQGFTEEEKEHIGEEMSDVLFYLARLADKCGVDLPAAAEKKMAKNRAKYPKDKARGRADKYTAYVSKEEEGKGGEKRKRDETEMRNEQTKSE</sequence>
<dbReference type="PANTHER" id="PTHR46523:SF1">
    <property type="entry name" value="DCTP PYROPHOSPHATASE 1"/>
    <property type="match status" value="1"/>
</dbReference>
<comment type="function">
    <text evidence="1">Hydrolyzes deoxynucleoside triphosphates (dNTPs) to the corresponding nucleoside monophosphates. Has a strong preference for dCTP and its analogs including 5-iodo-dCTP and 5-methyl-dCTP for which it may even have a higher efficiency. May protect DNA or RNA against the incorporation of these genotoxic nucleotide analogs through their catabolism.</text>
</comment>
<gene>
    <name evidence="3" type="ORF">PBIL07802_LOCUS24511</name>
</gene>